<dbReference type="AlphaFoldDB" id="A0A165GUW5"/>
<dbReference type="InParanoid" id="A0A165GUW5"/>
<reference evidence="3 4" key="1">
    <citation type="journal article" date="2016" name="Mol. Biol. Evol.">
        <title>Comparative Genomics of Early-Diverging Mushroom-Forming Fungi Provides Insights into the Origins of Lignocellulose Decay Capabilities.</title>
        <authorList>
            <person name="Nagy L.G."/>
            <person name="Riley R."/>
            <person name="Tritt A."/>
            <person name="Adam C."/>
            <person name="Daum C."/>
            <person name="Floudas D."/>
            <person name="Sun H."/>
            <person name="Yadav J.S."/>
            <person name="Pangilinan J."/>
            <person name="Larsson K.H."/>
            <person name="Matsuura K."/>
            <person name="Barry K."/>
            <person name="Labutti K."/>
            <person name="Kuo R."/>
            <person name="Ohm R.A."/>
            <person name="Bhattacharya S.S."/>
            <person name="Shirouzu T."/>
            <person name="Yoshinaga Y."/>
            <person name="Martin F.M."/>
            <person name="Grigoriev I.V."/>
            <person name="Hibbett D.S."/>
        </authorList>
    </citation>
    <scope>NUCLEOTIDE SEQUENCE [LARGE SCALE GENOMIC DNA]</scope>
    <source>
        <strain evidence="3 4">HHB12029</strain>
    </source>
</reference>
<organism evidence="3 4">
    <name type="scientific">Exidia glandulosa HHB12029</name>
    <dbReference type="NCBI Taxonomy" id="1314781"/>
    <lineage>
        <taxon>Eukaryota</taxon>
        <taxon>Fungi</taxon>
        <taxon>Dikarya</taxon>
        <taxon>Basidiomycota</taxon>
        <taxon>Agaricomycotina</taxon>
        <taxon>Agaricomycetes</taxon>
        <taxon>Auriculariales</taxon>
        <taxon>Exidiaceae</taxon>
        <taxon>Exidia</taxon>
    </lineage>
</organism>
<accession>A0A165GUW5</accession>
<evidence type="ECO:0000256" key="1">
    <source>
        <dbReference type="SAM" id="Coils"/>
    </source>
</evidence>
<evidence type="ECO:0000313" key="4">
    <source>
        <dbReference type="Proteomes" id="UP000077266"/>
    </source>
</evidence>
<dbReference type="OrthoDB" id="3326475at2759"/>
<name>A0A165GUW5_EXIGL</name>
<feature type="region of interest" description="Disordered" evidence="2">
    <location>
        <begin position="165"/>
        <end position="184"/>
    </location>
</feature>
<keyword evidence="1" id="KW-0175">Coiled coil</keyword>
<gene>
    <name evidence="3" type="ORF">EXIGLDRAFT_694049</name>
</gene>
<proteinExistence type="predicted"/>
<dbReference type="EMBL" id="KV426035">
    <property type="protein sequence ID" value="KZV91046.1"/>
    <property type="molecule type" value="Genomic_DNA"/>
</dbReference>
<protein>
    <submittedName>
        <fullName evidence="3">Uncharacterized protein</fullName>
    </submittedName>
</protein>
<evidence type="ECO:0000313" key="3">
    <source>
        <dbReference type="EMBL" id="KZV91046.1"/>
    </source>
</evidence>
<evidence type="ECO:0000256" key="2">
    <source>
        <dbReference type="SAM" id="MobiDB-lite"/>
    </source>
</evidence>
<feature type="coiled-coil region" evidence="1">
    <location>
        <begin position="127"/>
        <end position="154"/>
    </location>
</feature>
<dbReference type="Proteomes" id="UP000077266">
    <property type="component" value="Unassembled WGS sequence"/>
</dbReference>
<keyword evidence="4" id="KW-1185">Reference proteome</keyword>
<sequence length="184" mass="20271">MVAPIALEQFFPTPLPSPAPGMGIDPHAPTFVGSVSKLLKTSLDARRRSDDTLLARVRGETVRGMEVYRLHLVEDEIRYRRDEETVVLGGIAKLLTRLMEKEKIDMAGLDNEAAAKRTQENDELERLAREKAIVADMERRAKAADREAERVRKDIRKMGVCSDCSPSLADLGGAPPSSSSCPTV</sequence>